<evidence type="ECO:0000313" key="2">
    <source>
        <dbReference type="Proteomes" id="UP000317243"/>
    </source>
</evidence>
<reference evidence="1 2" key="1">
    <citation type="submission" date="2019-02" db="EMBL/GenBank/DDBJ databases">
        <title>Deep-cultivation of Planctomycetes and their phenomic and genomic characterization uncovers novel biology.</title>
        <authorList>
            <person name="Wiegand S."/>
            <person name="Jogler M."/>
            <person name="Boedeker C."/>
            <person name="Pinto D."/>
            <person name="Vollmers J."/>
            <person name="Rivas-Marin E."/>
            <person name="Kohn T."/>
            <person name="Peeters S.H."/>
            <person name="Heuer A."/>
            <person name="Rast P."/>
            <person name="Oberbeckmann S."/>
            <person name="Bunk B."/>
            <person name="Jeske O."/>
            <person name="Meyerdierks A."/>
            <person name="Storesund J.E."/>
            <person name="Kallscheuer N."/>
            <person name="Luecker S."/>
            <person name="Lage O.M."/>
            <person name="Pohl T."/>
            <person name="Merkel B.J."/>
            <person name="Hornburger P."/>
            <person name="Mueller R.-W."/>
            <person name="Bruemmer F."/>
            <person name="Labrenz M."/>
            <person name="Spormann A.M."/>
            <person name="Op Den Camp H."/>
            <person name="Overmann J."/>
            <person name="Amann R."/>
            <person name="Jetten M.S.M."/>
            <person name="Mascher T."/>
            <person name="Medema M.H."/>
            <person name="Devos D.P."/>
            <person name="Kaster A.-K."/>
            <person name="Ovreas L."/>
            <person name="Rohde M."/>
            <person name="Galperin M.Y."/>
            <person name="Jogler C."/>
        </authorList>
    </citation>
    <scope>NUCLEOTIDE SEQUENCE [LARGE SCALE GENOMIC DNA]</scope>
    <source>
        <strain evidence="1 2">KOR42</strain>
    </source>
</reference>
<evidence type="ECO:0000313" key="1">
    <source>
        <dbReference type="EMBL" id="TWT55431.1"/>
    </source>
</evidence>
<dbReference type="RefSeq" id="WP_146510327.1">
    <property type="nucleotide sequence ID" value="NZ_SIHI01000004.1"/>
</dbReference>
<dbReference type="EMBL" id="SIHI01000004">
    <property type="protein sequence ID" value="TWT55431.1"/>
    <property type="molecule type" value="Genomic_DNA"/>
</dbReference>
<dbReference type="AlphaFoldDB" id="A0A5C5WZB4"/>
<accession>A0A5C5WZB4</accession>
<organism evidence="1 2">
    <name type="scientific">Thalassoglobus neptunius</name>
    <dbReference type="NCBI Taxonomy" id="1938619"/>
    <lineage>
        <taxon>Bacteria</taxon>
        <taxon>Pseudomonadati</taxon>
        <taxon>Planctomycetota</taxon>
        <taxon>Planctomycetia</taxon>
        <taxon>Planctomycetales</taxon>
        <taxon>Planctomycetaceae</taxon>
        <taxon>Thalassoglobus</taxon>
    </lineage>
</organism>
<protein>
    <submittedName>
        <fullName evidence="1">Uncharacterized protein</fullName>
    </submittedName>
</protein>
<dbReference type="OrthoDB" id="3526425at2"/>
<sequence length="139" mass="15937">MRKWIFAVLFGSMCFGSIPSEAPATDALDALRFRYPWKCCNCKSGLSFFAPYNDRDVTPWPADEPVPTGWVVVGHRQSLLQLSSTCHLLLIRKIPNRPNAEMTMWACQPVPSGWKVIEEFHHHQFPGKGVNAYRIRKIY</sequence>
<dbReference type="Proteomes" id="UP000317243">
    <property type="component" value="Unassembled WGS sequence"/>
</dbReference>
<comment type="caution">
    <text evidence="1">The sequence shown here is derived from an EMBL/GenBank/DDBJ whole genome shotgun (WGS) entry which is preliminary data.</text>
</comment>
<gene>
    <name evidence="1" type="ORF">KOR42_28170</name>
</gene>
<name>A0A5C5WZB4_9PLAN</name>
<proteinExistence type="predicted"/>
<keyword evidence="2" id="KW-1185">Reference proteome</keyword>